<keyword evidence="3" id="KW-1185">Reference proteome</keyword>
<reference evidence="2" key="1">
    <citation type="submission" date="2021-01" db="UniProtKB">
        <authorList>
            <consortium name="EnsemblMetazoa"/>
        </authorList>
    </citation>
    <scope>IDENTIFICATION</scope>
</reference>
<evidence type="ECO:0000256" key="1">
    <source>
        <dbReference type="SAM" id="Phobius"/>
    </source>
</evidence>
<organism evidence="2 3">
    <name type="scientific">Clytia hemisphaerica</name>
    <dbReference type="NCBI Taxonomy" id="252671"/>
    <lineage>
        <taxon>Eukaryota</taxon>
        <taxon>Metazoa</taxon>
        <taxon>Cnidaria</taxon>
        <taxon>Hydrozoa</taxon>
        <taxon>Hydroidolina</taxon>
        <taxon>Leptothecata</taxon>
        <taxon>Obeliida</taxon>
        <taxon>Clytiidae</taxon>
        <taxon>Clytia</taxon>
    </lineage>
</organism>
<keyword evidence="1" id="KW-0472">Membrane</keyword>
<keyword evidence="1" id="KW-1133">Transmembrane helix</keyword>
<keyword evidence="1" id="KW-0812">Transmembrane</keyword>
<evidence type="ECO:0000313" key="3">
    <source>
        <dbReference type="Proteomes" id="UP000594262"/>
    </source>
</evidence>
<name>A0A7M5XEH6_9CNID</name>
<dbReference type="AlphaFoldDB" id="A0A7M5XEH6"/>
<accession>A0A7M5XEH6</accession>
<dbReference type="EnsemblMetazoa" id="CLYHEMT022006.1">
    <property type="protein sequence ID" value="CLYHEMP022006.1"/>
    <property type="gene ID" value="CLYHEMG022006"/>
</dbReference>
<feature type="transmembrane region" description="Helical" evidence="1">
    <location>
        <begin position="65"/>
        <end position="83"/>
    </location>
</feature>
<evidence type="ECO:0000313" key="2">
    <source>
        <dbReference type="EnsemblMetazoa" id="CLYHEMP022006.1"/>
    </source>
</evidence>
<sequence length="114" mass="13108">MAATVVFSWESSSFLFSKQFILLCCSVLFLNIAWRYLIGRFFSTNRCDCTENVPRESYSFLLKNISLLLCCSALLVMGTWWYLIGRFLSTNRCGCMESIVPFSSNIFSLFLGYP</sequence>
<protein>
    <submittedName>
        <fullName evidence="2">Uncharacterized protein</fullName>
    </submittedName>
</protein>
<feature type="transmembrane region" description="Helical" evidence="1">
    <location>
        <begin position="20"/>
        <end position="38"/>
    </location>
</feature>
<proteinExistence type="predicted"/>
<dbReference type="Proteomes" id="UP000594262">
    <property type="component" value="Unplaced"/>
</dbReference>